<dbReference type="CDD" id="cd02440">
    <property type="entry name" value="AdoMet_MTases"/>
    <property type="match status" value="1"/>
</dbReference>
<dbReference type="EMBL" id="UFQB01000025">
    <property type="protein sequence ID" value="SSW70800.1"/>
    <property type="molecule type" value="Genomic_DNA"/>
</dbReference>
<dbReference type="InterPro" id="IPR013216">
    <property type="entry name" value="Methyltransf_11"/>
</dbReference>
<dbReference type="InterPro" id="IPR029063">
    <property type="entry name" value="SAM-dependent_MTases_sf"/>
</dbReference>
<dbReference type="AlphaFoldDB" id="A0A446CSG1"/>
<dbReference type="RefSeq" id="WP_129529852.1">
    <property type="nucleotide sequence ID" value="NZ_UFQB01000025.1"/>
</dbReference>
<sequence>MAEDTPPIVELAEWFQTPPGQYVLAWERAQFDAAVADVFGYYAWQVGLADMNLLRANRMPFKGYVGTESPSADDGAGWHSRVVIAQPEALPFESQSVDLLILPHAFECTQEPHNVLREVERVLVPEGRVVISGFNPWSMWGARTRMPGMEPWLPQPPSSQVSLPRLKDWFKLLSLEVEESHFGCYAPACRSEKWLQRWSFLESAGTRWWSVGGAVYLVSAVKRVAGMRIIGPAWKTRTKPKRARAASVVVNRQADDGFDRS</sequence>
<evidence type="ECO:0000313" key="3">
    <source>
        <dbReference type="Proteomes" id="UP000289184"/>
    </source>
</evidence>
<dbReference type="Proteomes" id="UP000289184">
    <property type="component" value="Unassembled WGS sequence"/>
</dbReference>
<keyword evidence="3" id="KW-1185">Reference proteome</keyword>
<evidence type="ECO:0000313" key="2">
    <source>
        <dbReference type="EMBL" id="SSW70800.1"/>
    </source>
</evidence>
<dbReference type="Gene3D" id="3.40.50.150">
    <property type="entry name" value="Vaccinia Virus protein VP39"/>
    <property type="match status" value="1"/>
</dbReference>
<dbReference type="SUPFAM" id="SSF53335">
    <property type="entry name" value="S-adenosyl-L-methionine-dependent methyltransferases"/>
    <property type="match status" value="1"/>
</dbReference>
<proteinExistence type="predicted"/>
<evidence type="ECO:0000259" key="1">
    <source>
        <dbReference type="Pfam" id="PF08241"/>
    </source>
</evidence>
<dbReference type="GO" id="GO:0008757">
    <property type="term" value="F:S-adenosylmethionine-dependent methyltransferase activity"/>
    <property type="evidence" value="ECO:0007669"/>
    <property type="project" value="InterPro"/>
</dbReference>
<accession>A0A446CSG1</accession>
<organism evidence="2 3">
    <name type="scientific">Achromobacter agilis</name>
    <dbReference type="NCBI Taxonomy" id="1353888"/>
    <lineage>
        <taxon>Bacteria</taxon>
        <taxon>Pseudomonadati</taxon>
        <taxon>Pseudomonadota</taxon>
        <taxon>Betaproteobacteria</taxon>
        <taxon>Burkholderiales</taxon>
        <taxon>Alcaligenaceae</taxon>
        <taxon>Achromobacter</taxon>
    </lineage>
</organism>
<feature type="domain" description="Methyltransferase type 11" evidence="1">
    <location>
        <begin position="80"/>
        <end position="131"/>
    </location>
</feature>
<dbReference type="Pfam" id="PF08241">
    <property type="entry name" value="Methyltransf_11"/>
    <property type="match status" value="1"/>
</dbReference>
<dbReference type="OrthoDB" id="6191410at2"/>
<reference evidence="2 3" key="1">
    <citation type="submission" date="2018-07" db="EMBL/GenBank/DDBJ databases">
        <authorList>
            <person name="Peeters C."/>
        </authorList>
    </citation>
    <scope>NUCLEOTIDE SEQUENCE [LARGE SCALE GENOMIC DNA]</scope>
    <source>
        <strain evidence="2 3">LMG 3411</strain>
    </source>
</reference>
<protein>
    <recommendedName>
        <fullName evidence="1">Methyltransferase type 11 domain-containing protein</fullName>
    </recommendedName>
</protein>
<name>A0A446CSG1_9BURK</name>
<gene>
    <name evidence="2" type="ORF">AGI3411_04794</name>
</gene>